<accession>A0A6J5QWL7</accession>
<name>A0A6J5QWL7_9CAUD</name>
<evidence type="ECO:0000313" key="3">
    <source>
        <dbReference type="EMBL" id="CAB4188833.1"/>
    </source>
</evidence>
<protein>
    <submittedName>
        <fullName evidence="3">Uncharacterized protein</fullName>
    </submittedName>
</protein>
<dbReference type="EMBL" id="LR796920">
    <property type="protein sequence ID" value="CAB4174074.1"/>
    <property type="molecule type" value="Genomic_DNA"/>
</dbReference>
<sequence>MNLVQLAVQHGGKLAPIVIPEGLTSGTGLMNPSIFIDEDGDILVNLRHVNYTLYHSENKQRFPSRWGPLSYLHPEKDQRLGTTNYLCRLNDALEMTDYALVNTSKFDVPPLWEFTGEEDCRVVQWYGKLYLVGVRRDTTTNGQGRMEYSQIKLDKKAWTATEISRSRIPTPGENLLKPRAQEAYCEKNWVPVLDKPYQFIKWASPVEVVKALEGKGTNQVSLRPELPNAREQRGSSQVVRWGNVYISITHQTNNFKNYLGQKDGIYTHKLCVWDDQLNMVGVSQPFKFLDARIEFCAGAAVHNGDLLISFGFQDNAAFVLRTPKAVVEDLIMEALSYEG</sequence>
<organism evidence="3">
    <name type="scientific">uncultured Caudovirales phage</name>
    <dbReference type="NCBI Taxonomy" id="2100421"/>
    <lineage>
        <taxon>Viruses</taxon>
        <taxon>Duplodnaviria</taxon>
        <taxon>Heunggongvirae</taxon>
        <taxon>Uroviricota</taxon>
        <taxon>Caudoviricetes</taxon>
        <taxon>Peduoviridae</taxon>
        <taxon>Maltschvirus</taxon>
        <taxon>Maltschvirus maltsch</taxon>
    </lineage>
</organism>
<reference evidence="3" key="1">
    <citation type="submission" date="2020-05" db="EMBL/GenBank/DDBJ databases">
        <authorList>
            <person name="Chiriac C."/>
            <person name="Salcher M."/>
            <person name="Ghai R."/>
            <person name="Kavagutti S V."/>
        </authorList>
    </citation>
    <scope>NUCLEOTIDE SEQUENCE</scope>
</reference>
<gene>
    <name evidence="2" type="ORF">UFOVP1035_15</name>
    <name evidence="3" type="ORF">UFOVP1181_121</name>
    <name evidence="1" type="ORF">UFOVP965_19</name>
</gene>
<evidence type="ECO:0000313" key="1">
    <source>
        <dbReference type="EMBL" id="CAB4174074.1"/>
    </source>
</evidence>
<dbReference type="EMBL" id="LR797127">
    <property type="protein sequence ID" value="CAB4188833.1"/>
    <property type="molecule type" value="Genomic_DNA"/>
</dbReference>
<evidence type="ECO:0000313" key="2">
    <source>
        <dbReference type="EMBL" id="CAB4179717.1"/>
    </source>
</evidence>
<dbReference type="EMBL" id="LR796984">
    <property type="protein sequence ID" value="CAB4179717.1"/>
    <property type="molecule type" value="Genomic_DNA"/>
</dbReference>
<proteinExistence type="predicted"/>